<dbReference type="InterPro" id="IPR038904">
    <property type="entry name" value="BRAT1"/>
</dbReference>
<evidence type="ECO:0000313" key="5">
    <source>
        <dbReference type="RefSeq" id="XP_016044575.1"/>
    </source>
</evidence>
<keyword evidence="4" id="KW-1185">Reference proteome</keyword>
<dbReference type="AlphaFoldDB" id="A0A1S3WE14"/>
<dbReference type="RefSeq" id="XP_016044575.1">
    <property type="nucleotide sequence ID" value="XM_016189089.1"/>
</dbReference>
<dbReference type="InterPro" id="IPR011989">
    <property type="entry name" value="ARM-like"/>
</dbReference>
<reference evidence="5" key="1">
    <citation type="submission" date="2025-04" db="UniProtKB">
        <authorList>
            <consortium name="RefSeq"/>
        </authorList>
    </citation>
    <scope>IDENTIFICATION</scope>
</reference>
<proteinExistence type="inferred from homology"/>
<evidence type="ECO:0000256" key="3">
    <source>
        <dbReference type="ARBA" id="ARBA00061308"/>
    </source>
</evidence>
<dbReference type="RefSeq" id="XP_060029188.1">
    <property type="nucleotide sequence ID" value="XM_060173205.1"/>
</dbReference>
<dbReference type="RefSeq" id="XP_060029187.1">
    <property type="nucleotide sequence ID" value="XM_060173204.1"/>
</dbReference>
<dbReference type="eggNOG" id="ENOG502QRW9">
    <property type="taxonomic scope" value="Eukaryota"/>
</dbReference>
<evidence type="ECO:0000313" key="6">
    <source>
        <dbReference type="RefSeq" id="XP_060029186.1"/>
    </source>
</evidence>
<organism evidence="4 5">
    <name type="scientific">Erinaceus europaeus</name>
    <name type="common">Western European hedgehog</name>
    <dbReference type="NCBI Taxonomy" id="9365"/>
    <lineage>
        <taxon>Eukaryota</taxon>
        <taxon>Metazoa</taxon>
        <taxon>Chordata</taxon>
        <taxon>Craniata</taxon>
        <taxon>Vertebrata</taxon>
        <taxon>Euteleostomi</taxon>
        <taxon>Mammalia</taxon>
        <taxon>Eutheria</taxon>
        <taxon>Laurasiatheria</taxon>
        <taxon>Eulipotyphla</taxon>
        <taxon>Erinaceidae</taxon>
        <taxon>Erinaceinae</taxon>
        <taxon>Erinaceus</taxon>
    </lineage>
</organism>
<dbReference type="Gene3D" id="1.25.10.10">
    <property type="entry name" value="Leucine-rich Repeat Variant"/>
    <property type="match status" value="1"/>
</dbReference>
<dbReference type="PANTHER" id="PTHR21331">
    <property type="entry name" value="BRCA1-ASSOCIATED ATM ACTIVATOR 1"/>
    <property type="match status" value="1"/>
</dbReference>
<dbReference type="Proteomes" id="UP001652624">
    <property type="component" value="Chromosome 15"/>
</dbReference>
<dbReference type="GO" id="GO:0006974">
    <property type="term" value="P:DNA damage response"/>
    <property type="evidence" value="ECO:0007669"/>
    <property type="project" value="InterPro"/>
</dbReference>
<evidence type="ECO:0000256" key="2">
    <source>
        <dbReference type="ARBA" id="ARBA00022490"/>
    </source>
</evidence>
<dbReference type="CTD" id="221927"/>
<dbReference type="InterPro" id="IPR016024">
    <property type="entry name" value="ARM-type_fold"/>
</dbReference>
<evidence type="ECO:0000313" key="8">
    <source>
        <dbReference type="RefSeq" id="XP_060029188.1"/>
    </source>
</evidence>
<dbReference type="PANTHER" id="PTHR21331:SF2">
    <property type="entry name" value="BRCA1-ASSOCIATED ATM ACTIVATOR 1"/>
    <property type="match status" value="1"/>
</dbReference>
<dbReference type="SUPFAM" id="SSF48371">
    <property type="entry name" value="ARM repeat"/>
    <property type="match status" value="1"/>
</dbReference>
<evidence type="ECO:0000256" key="1">
    <source>
        <dbReference type="ARBA" id="ARBA00004496"/>
    </source>
</evidence>
<sequence length="813" mass="86496">MDPESSRLLPALCAVLADPRLPEPDDTCLEKLLDWFRSLAAAGPSLRLLQEHPCLVELLRRSAEGPEPSRPVFAFSLRLAGVLSAQESCFHLLQAKLLPLLFGEQGAPGREAWMAPTVRSAWIQGLHSLAQHPGALGFLADLGAVDRLLTLQGDPSLFVVTAAGQLLVHVLGLALHNCGPPCGPPLDPQWPLLASSLLAQLEEALQPASTPQLLQALGVLTNAFTSCPAPWAPALWGRLRPAMTCLLEGQPLQAPHALGDLLLAVARSPEVVVDLGPWEMLALVLGRLEPSQGGQLALGVLQLPECPQALRAQAFGVLLQPLTCVLSTSTDAPGLQELPPSAVGGSASLDLLLASRSACVGLLCCALARLALLPPLPWRPSPWPQAFLLGAVVAVLRSCNGHVPISAAGGRLCAALVGCERVQRAALDLLGALAQDAGPPELVLEVCGVLLEHVDSPDSSPTVLKKAFQASLTWLPHADKKPHPCGLQVPAQLFLPELLQVLRKRLCSPSWEVRDSGLEFLTQAASLWAGQADFRQMLQASEVPPLARQLLRDPESYVRASAVIAVGQLSSGGLWAHPGDQQGSPLEGLLDMLDTDPDAFPRRAILQVLTAWLRDTHGPLAAHPEPLLARAFQAAGRDPDWEVRARGLELAREFLVQTLGRIGVPCPYVPTPLLDTPPADTQALHPACRTRLFEFVFPALFDYDRPVARAACELLLLLRAQTTTCATPPQAGDTPDPATVEAALHCWRTGEAGRPLGELVPQAVLAVLQALDLDDLRGTLADGSDHAEKSPLSLLQDMLAAAGAQGHNQVDCY</sequence>
<dbReference type="STRING" id="9365.ENSEEUP00000013494"/>
<evidence type="ECO:0000313" key="4">
    <source>
        <dbReference type="Proteomes" id="UP001652624"/>
    </source>
</evidence>
<dbReference type="GO" id="GO:0008283">
    <property type="term" value="P:cell population proliferation"/>
    <property type="evidence" value="ECO:0007669"/>
    <property type="project" value="InterPro"/>
</dbReference>
<dbReference type="GeneID" id="103115341"/>
<dbReference type="OrthoDB" id="10057956at2759"/>
<comment type="similarity">
    <text evidence="3">Belongs to the BRAT1 family.</text>
</comment>
<dbReference type="RefSeq" id="XP_060029186.1">
    <property type="nucleotide sequence ID" value="XM_060173203.1"/>
</dbReference>
<protein>
    <submittedName>
        <fullName evidence="5 6 7">BRCA1-associated ATM activator 1</fullName>
    </submittedName>
</protein>
<name>A0A1S3WE14_ERIEU</name>
<dbReference type="InParanoid" id="A0A1S3WE14"/>
<comment type="subcellular location">
    <subcellularLocation>
        <location evidence="1">Cytoplasm</location>
    </subcellularLocation>
</comment>
<evidence type="ECO:0000313" key="9">
    <source>
        <dbReference type="RefSeq" id="XP_060029190.1"/>
    </source>
</evidence>
<dbReference type="RefSeq" id="XP_060029190.1">
    <property type="nucleotide sequence ID" value="XM_060173207.1"/>
</dbReference>
<dbReference type="GO" id="GO:0005737">
    <property type="term" value="C:cytoplasm"/>
    <property type="evidence" value="ECO:0007669"/>
    <property type="project" value="UniProtKB-SubCell"/>
</dbReference>
<accession>A0A1S3WE14</accession>
<keyword evidence="2" id="KW-0963">Cytoplasm</keyword>
<dbReference type="GO" id="GO:0005634">
    <property type="term" value="C:nucleus"/>
    <property type="evidence" value="ECO:0007669"/>
    <property type="project" value="TreeGrafter"/>
</dbReference>
<dbReference type="FunCoup" id="A0A1S3WE14">
    <property type="interactions" value="2579"/>
</dbReference>
<evidence type="ECO:0000313" key="7">
    <source>
        <dbReference type="RefSeq" id="XP_060029187.1"/>
    </source>
</evidence>
<gene>
    <name evidence="5 6 7 8 9" type="primary">BRAT1</name>
</gene>